<comment type="caution">
    <text evidence="2">The sequence shown here is derived from an EMBL/GenBank/DDBJ whole genome shotgun (WGS) entry which is preliminary data.</text>
</comment>
<reference evidence="3" key="1">
    <citation type="submission" date="2012-08" db="EMBL/GenBank/DDBJ databases">
        <title>The Genome Sequence of Wuchereria bancrofti.</title>
        <authorList>
            <person name="Nutman T.B."/>
            <person name="Fink D.L."/>
            <person name="Russ C."/>
            <person name="Young S."/>
            <person name="Zeng Q."/>
            <person name="Koehrsen M."/>
            <person name="Alvarado L."/>
            <person name="Berlin A."/>
            <person name="Chapman S.B."/>
            <person name="Chen Z."/>
            <person name="Freedman E."/>
            <person name="Gellesch M."/>
            <person name="Goldberg J."/>
            <person name="Griggs A."/>
            <person name="Gujja S."/>
            <person name="Heilman E.R."/>
            <person name="Heiman D."/>
            <person name="Hepburn T."/>
            <person name="Howarth C."/>
            <person name="Jen D."/>
            <person name="Larson L."/>
            <person name="Lewis B."/>
            <person name="Mehta T."/>
            <person name="Park D."/>
            <person name="Pearson M."/>
            <person name="Roberts A."/>
            <person name="Saif S."/>
            <person name="Shea T."/>
            <person name="Shenoy N."/>
            <person name="Sisk P."/>
            <person name="Stolte C."/>
            <person name="Sykes S."/>
            <person name="Walk T."/>
            <person name="White J."/>
            <person name="Yandava C."/>
            <person name="Haas B."/>
            <person name="Henn M.R."/>
            <person name="Nusbaum C."/>
            <person name="Birren B."/>
        </authorList>
    </citation>
    <scope>NUCLEOTIDE SEQUENCE [LARGE SCALE GENOMIC DNA]</scope>
    <source>
        <strain evidence="3">NA</strain>
    </source>
</reference>
<protein>
    <submittedName>
        <fullName evidence="2">Uncharacterized protein</fullName>
    </submittedName>
</protein>
<accession>J9EJ02</accession>
<evidence type="ECO:0000313" key="2">
    <source>
        <dbReference type="EMBL" id="EJW82133.1"/>
    </source>
</evidence>
<dbReference type="AlphaFoldDB" id="J9EJ02"/>
<evidence type="ECO:0000313" key="3">
    <source>
        <dbReference type="Proteomes" id="UP000004810"/>
    </source>
</evidence>
<organism evidence="2 3">
    <name type="scientific">Wuchereria bancrofti</name>
    <dbReference type="NCBI Taxonomy" id="6293"/>
    <lineage>
        <taxon>Eukaryota</taxon>
        <taxon>Metazoa</taxon>
        <taxon>Ecdysozoa</taxon>
        <taxon>Nematoda</taxon>
        <taxon>Chromadorea</taxon>
        <taxon>Rhabditida</taxon>
        <taxon>Spirurina</taxon>
        <taxon>Spiruromorpha</taxon>
        <taxon>Filarioidea</taxon>
        <taxon>Onchocercidae</taxon>
        <taxon>Wuchereria</taxon>
    </lineage>
</organism>
<proteinExistence type="predicted"/>
<feature type="non-terminal residue" evidence="2">
    <location>
        <position position="1"/>
    </location>
</feature>
<dbReference type="EMBL" id="ADBV01003091">
    <property type="protein sequence ID" value="EJW82133.1"/>
    <property type="molecule type" value="Genomic_DNA"/>
</dbReference>
<evidence type="ECO:0000256" key="1">
    <source>
        <dbReference type="SAM" id="MobiDB-lite"/>
    </source>
</evidence>
<name>J9EJ02_WUCBA</name>
<dbReference type="Proteomes" id="UP000004810">
    <property type="component" value="Unassembled WGS sequence"/>
</dbReference>
<feature type="region of interest" description="Disordered" evidence="1">
    <location>
        <begin position="1"/>
        <end position="52"/>
    </location>
</feature>
<sequence length="80" mass="8744">WTEHINPISIPRGQTNDDRRDVDDGGNVGDATGSVHDGDDTDAMVHPNHRPTSQMLSPILSTELTIILWQIAVLPSLQCT</sequence>
<gene>
    <name evidence="2" type="ORF">WUBG_06959</name>
</gene>